<dbReference type="InterPro" id="IPR048354">
    <property type="entry name" value="TOD1_MUCI70_glycTrfase_dom"/>
</dbReference>
<sequence>MTDRIAIYTCVVGKYDVVLPPLERTPGADYLLFTDQPGLRVRGWRTLPLASETAALSPSLKNRFHKLFPHKALDPSYDMSIYHDGNIRTRKDITPLLSEMGAHDIGLFPHEKRSRVAEEIEACLEFNKVSDPQKIYAEYDTYTADGFTDAPGCLSENAVLFRRHKTAQVIEAMELWWDLVAQHSGRDQISLPYVLYKTGITAHRFGFNYRIENPWFHYYRHWTKPGRKAWLRVYTEGRIIEGLPYRILHKIARRL</sequence>
<evidence type="ECO:0000313" key="2">
    <source>
        <dbReference type="EMBL" id="GFE52485.1"/>
    </source>
</evidence>
<proteinExistence type="predicted"/>
<keyword evidence="3" id="KW-1185">Reference proteome</keyword>
<feature type="domain" description="TOD1/MUCI70 glycosyltransferase-like" evidence="1">
    <location>
        <begin position="60"/>
        <end position="199"/>
    </location>
</feature>
<reference evidence="2 3" key="1">
    <citation type="submission" date="2019-12" db="EMBL/GenBank/DDBJ databases">
        <title>Roseobacter cerasinus sp. nov., isolated from seawater around aquaculture.</title>
        <authorList>
            <person name="Muramatsu S."/>
            <person name="Takabe Y."/>
            <person name="Mori K."/>
            <person name="Takaichi S."/>
            <person name="Hanada S."/>
        </authorList>
    </citation>
    <scope>NUCLEOTIDE SEQUENCE [LARGE SCALE GENOMIC DNA]</scope>
    <source>
        <strain evidence="2 3">AI77</strain>
    </source>
</reference>
<dbReference type="Pfam" id="PF04765">
    <property type="entry name" value="TOD1_MUCI70"/>
    <property type="match status" value="1"/>
</dbReference>
<dbReference type="EMBL" id="BLIV01000013">
    <property type="protein sequence ID" value="GFE52485.1"/>
    <property type="molecule type" value="Genomic_DNA"/>
</dbReference>
<dbReference type="OrthoDB" id="396512at2"/>
<accession>A0A640VZY2</accession>
<dbReference type="Proteomes" id="UP000436522">
    <property type="component" value="Unassembled WGS sequence"/>
</dbReference>
<comment type="caution">
    <text evidence="2">The sequence shown here is derived from an EMBL/GenBank/DDBJ whole genome shotgun (WGS) entry which is preliminary data.</text>
</comment>
<evidence type="ECO:0000313" key="3">
    <source>
        <dbReference type="Proteomes" id="UP000436522"/>
    </source>
</evidence>
<protein>
    <recommendedName>
        <fullName evidence="1">TOD1/MUCI70 glycosyltransferase-like domain-containing protein</fullName>
    </recommendedName>
</protein>
<name>A0A640VZY2_9RHOB</name>
<gene>
    <name evidence="2" type="ORF">So717_42380</name>
</gene>
<dbReference type="RefSeq" id="WP_159981211.1">
    <property type="nucleotide sequence ID" value="NZ_BLIV01000013.1"/>
</dbReference>
<dbReference type="AlphaFoldDB" id="A0A640VZY2"/>
<organism evidence="2 3">
    <name type="scientific">Roseobacter cerasinus</name>
    <dbReference type="NCBI Taxonomy" id="2602289"/>
    <lineage>
        <taxon>Bacteria</taxon>
        <taxon>Pseudomonadati</taxon>
        <taxon>Pseudomonadota</taxon>
        <taxon>Alphaproteobacteria</taxon>
        <taxon>Rhodobacterales</taxon>
        <taxon>Roseobacteraceae</taxon>
        <taxon>Roseobacter</taxon>
    </lineage>
</organism>
<evidence type="ECO:0000259" key="1">
    <source>
        <dbReference type="Pfam" id="PF04765"/>
    </source>
</evidence>